<feature type="compositionally biased region" description="Low complexity" evidence="1">
    <location>
        <begin position="208"/>
        <end position="219"/>
    </location>
</feature>
<accession>A0A9W9I1P2</accession>
<feature type="compositionally biased region" description="Low complexity" evidence="1">
    <location>
        <begin position="227"/>
        <end position="245"/>
    </location>
</feature>
<keyword evidence="2" id="KW-0812">Transmembrane</keyword>
<protein>
    <submittedName>
        <fullName evidence="3">Uncharacterized protein</fullName>
    </submittedName>
</protein>
<feature type="compositionally biased region" description="Low complexity" evidence="1">
    <location>
        <begin position="104"/>
        <end position="117"/>
    </location>
</feature>
<feature type="compositionally biased region" description="Low complexity" evidence="1">
    <location>
        <begin position="48"/>
        <end position="61"/>
    </location>
</feature>
<feature type="compositionally biased region" description="Polar residues" evidence="1">
    <location>
        <begin position="282"/>
        <end position="296"/>
    </location>
</feature>
<keyword evidence="2" id="KW-1133">Transmembrane helix</keyword>
<dbReference type="EMBL" id="JAPQKO010000005">
    <property type="protein sequence ID" value="KAJ5162279.1"/>
    <property type="molecule type" value="Genomic_DNA"/>
</dbReference>
<dbReference type="Proteomes" id="UP001146351">
    <property type="component" value="Unassembled WGS sequence"/>
</dbReference>
<comment type="caution">
    <text evidence="3">The sequence shown here is derived from an EMBL/GenBank/DDBJ whole genome shotgun (WGS) entry which is preliminary data.</text>
</comment>
<keyword evidence="2" id="KW-0472">Membrane</keyword>
<feature type="compositionally biased region" description="Polar residues" evidence="1">
    <location>
        <begin position="62"/>
        <end position="73"/>
    </location>
</feature>
<keyword evidence="4" id="KW-1185">Reference proteome</keyword>
<organism evidence="3 4">
    <name type="scientific">Penicillium capsulatum</name>
    <dbReference type="NCBI Taxonomy" id="69766"/>
    <lineage>
        <taxon>Eukaryota</taxon>
        <taxon>Fungi</taxon>
        <taxon>Dikarya</taxon>
        <taxon>Ascomycota</taxon>
        <taxon>Pezizomycotina</taxon>
        <taxon>Eurotiomycetes</taxon>
        <taxon>Eurotiomycetidae</taxon>
        <taxon>Eurotiales</taxon>
        <taxon>Aspergillaceae</taxon>
        <taxon>Penicillium</taxon>
    </lineage>
</organism>
<feature type="region of interest" description="Disordered" evidence="1">
    <location>
        <begin position="273"/>
        <end position="374"/>
    </location>
</feature>
<name>A0A9W9I1P2_9EURO</name>
<evidence type="ECO:0000256" key="2">
    <source>
        <dbReference type="SAM" id="Phobius"/>
    </source>
</evidence>
<evidence type="ECO:0000256" key="1">
    <source>
        <dbReference type="SAM" id="MobiDB-lite"/>
    </source>
</evidence>
<feature type="region of interest" description="Disordered" evidence="1">
    <location>
        <begin position="1"/>
        <end position="259"/>
    </location>
</feature>
<feature type="compositionally biased region" description="Low complexity" evidence="1">
    <location>
        <begin position="128"/>
        <end position="145"/>
    </location>
</feature>
<proteinExistence type="predicted"/>
<reference evidence="3" key="2">
    <citation type="journal article" date="2023" name="IMA Fungus">
        <title>Comparative genomic study of the Penicillium genus elucidates a diverse pangenome and 15 lateral gene transfer events.</title>
        <authorList>
            <person name="Petersen C."/>
            <person name="Sorensen T."/>
            <person name="Nielsen M.R."/>
            <person name="Sondergaard T.E."/>
            <person name="Sorensen J.L."/>
            <person name="Fitzpatrick D.A."/>
            <person name="Frisvad J.C."/>
            <person name="Nielsen K.L."/>
        </authorList>
    </citation>
    <scope>NUCLEOTIDE SEQUENCE</scope>
    <source>
        <strain evidence="3">IBT 21917</strain>
    </source>
</reference>
<feature type="compositionally biased region" description="Acidic residues" evidence="1">
    <location>
        <begin position="118"/>
        <end position="127"/>
    </location>
</feature>
<evidence type="ECO:0000313" key="4">
    <source>
        <dbReference type="Proteomes" id="UP001146351"/>
    </source>
</evidence>
<evidence type="ECO:0000313" key="3">
    <source>
        <dbReference type="EMBL" id="KAJ5162279.1"/>
    </source>
</evidence>
<sequence>MQRNYCDLLGQVPEPRAARQLMRDGQPREPGQPRPSGATPMRSEDSWIEVSSQPSSSSLSSAATNDDIITTGLQVEPRQVGMYPHSRRRRRLQHLAAVTTAQVDYSSREASLASSSQEEYEESESEPDPSLSSSNEDIKTSTLPTSQPPPSSHAESTTSSEEDDEDDTSTALGMGISPSPFVPQPNVFSHPPDTRDPSWTRPSESRRSQPSVLSSSSRRTAIRRDSYPSAQPSRRSQQSQHSPYSMISPSHHADHDAALRASLSTLLSCAAAARGLPKTESHSQPSRAHNTAQPTSFRLVGESVAMGDESSEEGPSSPRYTETGPSVDGPRRRNSRTPAAPTSPPIKAKRRSVSPRDRVSASKKSRRVSVVDPDAPASPTVMTWVISAGVVVLFSAISFSAGYMLGREIGKAEMGIMGDGNVPGPRSSAACGQEAVRGGLKRLRWGTAAAGSASLG</sequence>
<feature type="compositionally biased region" description="Basic and acidic residues" evidence="1">
    <location>
        <begin position="192"/>
        <end position="207"/>
    </location>
</feature>
<feature type="transmembrane region" description="Helical" evidence="2">
    <location>
        <begin position="381"/>
        <end position="405"/>
    </location>
</feature>
<dbReference type="AlphaFoldDB" id="A0A9W9I1P2"/>
<dbReference type="OrthoDB" id="5413188at2759"/>
<gene>
    <name evidence="3" type="ORF">N7492_007671</name>
</gene>
<reference evidence="3" key="1">
    <citation type="submission" date="2022-11" db="EMBL/GenBank/DDBJ databases">
        <authorList>
            <person name="Petersen C."/>
        </authorList>
    </citation>
    <scope>NUCLEOTIDE SEQUENCE</scope>
    <source>
        <strain evidence="3">IBT 21917</strain>
    </source>
</reference>